<dbReference type="InterPro" id="IPR002178">
    <property type="entry name" value="PTS_EIIA_type-2_dom"/>
</dbReference>
<keyword evidence="5" id="KW-0598">Phosphotransferase system</keyword>
<dbReference type="InterPro" id="IPR051541">
    <property type="entry name" value="PTS_SugarTrans_NitroReg"/>
</dbReference>
<keyword evidence="4" id="KW-0808">Transferase</keyword>
<evidence type="ECO:0000256" key="4">
    <source>
        <dbReference type="ARBA" id="ARBA00022679"/>
    </source>
</evidence>
<comment type="caution">
    <text evidence="7">The sequence shown here is derived from an EMBL/GenBank/DDBJ whole genome shotgun (WGS) entry which is preliminary data.</text>
</comment>
<dbReference type="Pfam" id="PF00359">
    <property type="entry name" value="PTS_EIIA_2"/>
    <property type="match status" value="1"/>
</dbReference>
<evidence type="ECO:0000256" key="3">
    <source>
        <dbReference type="ARBA" id="ARBA00022597"/>
    </source>
</evidence>
<dbReference type="Proteomes" id="UP001225134">
    <property type="component" value="Unassembled WGS sequence"/>
</dbReference>
<dbReference type="Gene3D" id="3.40.930.10">
    <property type="entry name" value="Mannitol-specific EII, Chain A"/>
    <property type="match status" value="1"/>
</dbReference>
<protein>
    <submittedName>
        <fullName evidence="7">PTS sugar transporter subunit IIA</fullName>
    </submittedName>
</protein>
<dbReference type="PANTHER" id="PTHR47738:SF2">
    <property type="entry name" value="PTS SYSTEM FRUCTOSE-LIKE EIIA COMPONENT"/>
    <property type="match status" value="1"/>
</dbReference>
<dbReference type="InterPro" id="IPR016152">
    <property type="entry name" value="PTrfase/Anion_transptr"/>
</dbReference>
<dbReference type="PANTHER" id="PTHR47738">
    <property type="entry name" value="PTS SYSTEM FRUCTOSE-LIKE EIIA COMPONENT-RELATED"/>
    <property type="match status" value="1"/>
</dbReference>
<dbReference type="SUPFAM" id="SSF55804">
    <property type="entry name" value="Phoshotransferase/anion transport protein"/>
    <property type="match status" value="1"/>
</dbReference>
<gene>
    <name evidence="7" type="ORF">QQA45_02525</name>
</gene>
<keyword evidence="1" id="KW-0813">Transport</keyword>
<dbReference type="InterPro" id="IPR004715">
    <property type="entry name" value="PTS_IIA_fruc"/>
</dbReference>
<feature type="domain" description="PTS EIIA type-2" evidence="6">
    <location>
        <begin position="5"/>
        <end position="152"/>
    </location>
</feature>
<dbReference type="CDD" id="cd00211">
    <property type="entry name" value="PTS_IIA_fru"/>
    <property type="match status" value="1"/>
</dbReference>
<keyword evidence="2" id="KW-0597">Phosphoprotein</keyword>
<evidence type="ECO:0000313" key="7">
    <source>
        <dbReference type="EMBL" id="MDK9580392.1"/>
    </source>
</evidence>
<keyword evidence="8" id="KW-1185">Reference proteome</keyword>
<dbReference type="RefSeq" id="WP_066728636.1">
    <property type="nucleotide sequence ID" value="NZ_CP160095.1"/>
</dbReference>
<keyword evidence="3 7" id="KW-0762">Sugar transport</keyword>
<evidence type="ECO:0000256" key="5">
    <source>
        <dbReference type="ARBA" id="ARBA00022683"/>
    </source>
</evidence>
<dbReference type="EMBL" id="JASSPP010000003">
    <property type="protein sequence ID" value="MDK9580392.1"/>
    <property type="molecule type" value="Genomic_DNA"/>
</dbReference>
<evidence type="ECO:0000256" key="2">
    <source>
        <dbReference type="ARBA" id="ARBA00022553"/>
    </source>
</evidence>
<dbReference type="NCBIfam" id="TIGR00848">
    <property type="entry name" value="fruA"/>
    <property type="match status" value="1"/>
</dbReference>
<accession>A0ABT7HK30</accession>
<evidence type="ECO:0000256" key="1">
    <source>
        <dbReference type="ARBA" id="ARBA00022448"/>
    </source>
</evidence>
<evidence type="ECO:0000259" key="6">
    <source>
        <dbReference type="PROSITE" id="PS51094"/>
    </source>
</evidence>
<sequence>MEIKNYLSDERVIFGIKATSKEDIIKELASYFLNDNTVIEKQDFDTLLEALYERENLSSTGMQDGIAIPHAKSTVVKKVAMLVAIDKQGKDFASLDDEKSKVFFLVVAPEATKREHLDILTTISKLSFEEEKLNNIINTNDAKEVIKILESL</sequence>
<name>A0ABT7HK30_9FUSO</name>
<dbReference type="PROSITE" id="PS51094">
    <property type="entry name" value="PTS_EIIA_TYPE_2"/>
    <property type="match status" value="1"/>
</dbReference>
<organism evidence="7 8">
    <name type="scientific">Sneathia sanguinegens</name>
    <dbReference type="NCBI Taxonomy" id="40543"/>
    <lineage>
        <taxon>Bacteria</taxon>
        <taxon>Fusobacteriati</taxon>
        <taxon>Fusobacteriota</taxon>
        <taxon>Fusobacteriia</taxon>
        <taxon>Fusobacteriales</taxon>
        <taxon>Leptotrichiaceae</taxon>
        <taxon>Sneathia</taxon>
    </lineage>
</organism>
<reference evidence="7 8" key="1">
    <citation type="submission" date="2023-06" db="EMBL/GenBank/DDBJ databases">
        <title>Antibody response to the Sneathia vaginalis cytopathogenic toxin A during pregnancy.</title>
        <authorList>
            <person name="Mccoy Z.T."/>
            <person name="Serrano M.G."/>
            <person name="Spaine K."/>
            <person name="Edwards D.J."/>
            <person name="Buck G.A."/>
            <person name="Jefferson K."/>
        </authorList>
    </citation>
    <scope>NUCLEOTIDE SEQUENCE [LARGE SCALE GENOMIC DNA]</scope>
    <source>
        <strain evidence="7 8">CCUG 42621</strain>
    </source>
</reference>
<proteinExistence type="predicted"/>
<evidence type="ECO:0000313" key="8">
    <source>
        <dbReference type="Proteomes" id="UP001225134"/>
    </source>
</evidence>